<dbReference type="PROSITE" id="PS50977">
    <property type="entry name" value="HTH_TETR_2"/>
    <property type="match status" value="1"/>
</dbReference>
<organism evidence="4 5">
    <name type="scientific">Gulosibacter molinativorax</name>
    <dbReference type="NCBI Taxonomy" id="256821"/>
    <lineage>
        <taxon>Bacteria</taxon>
        <taxon>Bacillati</taxon>
        <taxon>Actinomycetota</taxon>
        <taxon>Actinomycetes</taxon>
        <taxon>Micrococcales</taxon>
        <taxon>Microbacteriaceae</taxon>
        <taxon>Gulosibacter</taxon>
    </lineage>
</organism>
<gene>
    <name evidence="4" type="ORF">C7K25_05450</name>
</gene>
<evidence type="ECO:0000259" key="3">
    <source>
        <dbReference type="PROSITE" id="PS50977"/>
    </source>
</evidence>
<feature type="DNA-binding region" description="H-T-H motif" evidence="2">
    <location>
        <begin position="45"/>
        <end position="64"/>
    </location>
</feature>
<dbReference type="Proteomes" id="UP001170379">
    <property type="component" value="Unassembled WGS sequence"/>
</dbReference>
<reference evidence="4" key="1">
    <citation type="submission" date="2018-03" db="EMBL/GenBank/DDBJ databases">
        <authorList>
            <person name="Nunes O.C."/>
            <person name="Lopes A.R."/>
            <person name="Froufe H."/>
            <person name="Munoz-Merida A."/>
            <person name="Barroso C."/>
            <person name="Egas C."/>
        </authorList>
    </citation>
    <scope>NUCLEOTIDE SEQUENCE</scope>
    <source>
        <strain evidence="4">ON4</strain>
    </source>
</reference>
<sequence>MGMNERAGQGSSPIAPEQKRSIERKGQLLDAAVSLLVSSGSAGVTHRRVADASNSSPGAVRYYFRTREDLLVECLNSLEEARSAQAERVLDEVSAGKQSPEQTASWALSVYYGADTADDTVTGMLATYLDCSREGSRLAQLLAEQRQASHDQLRVLLRRCGFSNVAPSLVTAVLDGSVLASTIEGHRGAAASAVEELAGILRQTTRE</sequence>
<feature type="domain" description="HTH tetR-type" evidence="3">
    <location>
        <begin position="22"/>
        <end position="82"/>
    </location>
</feature>
<comment type="caution">
    <text evidence="4">The sequence shown here is derived from an EMBL/GenBank/DDBJ whole genome shotgun (WGS) entry which is preliminary data.</text>
</comment>
<dbReference type="Pfam" id="PF00440">
    <property type="entry name" value="TetR_N"/>
    <property type="match status" value="1"/>
</dbReference>
<reference evidence="4" key="2">
    <citation type="journal article" date="2022" name="Sci. Rep.">
        <title>In silico prediction of the enzymes involved in the degradation of the herbicide molinate by Gulosibacter molinativorax ON4T.</title>
        <authorList>
            <person name="Lopes A.R."/>
            <person name="Bunin E."/>
            <person name="Viana A.T."/>
            <person name="Froufe H."/>
            <person name="Munoz-Merida A."/>
            <person name="Pinho D."/>
            <person name="Figueiredo J."/>
            <person name="Barroso C."/>
            <person name="Vaz-Moreira I."/>
            <person name="Bellanger X."/>
            <person name="Egas C."/>
            <person name="Nunes O.C."/>
        </authorList>
    </citation>
    <scope>NUCLEOTIDE SEQUENCE</scope>
    <source>
        <strain evidence="4">ON4</strain>
    </source>
</reference>
<dbReference type="PANTHER" id="PTHR30055">
    <property type="entry name" value="HTH-TYPE TRANSCRIPTIONAL REGULATOR RUTR"/>
    <property type="match status" value="1"/>
</dbReference>
<keyword evidence="5" id="KW-1185">Reference proteome</keyword>
<evidence type="ECO:0000313" key="4">
    <source>
        <dbReference type="EMBL" id="MDJ1370813.1"/>
    </source>
</evidence>
<dbReference type="Gene3D" id="1.10.357.10">
    <property type="entry name" value="Tetracycline Repressor, domain 2"/>
    <property type="match status" value="1"/>
</dbReference>
<dbReference type="PRINTS" id="PR00455">
    <property type="entry name" value="HTHTETR"/>
</dbReference>
<evidence type="ECO:0000256" key="2">
    <source>
        <dbReference type="PROSITE-ProRule" id="PRU00335"/>
    </source>
</evidence>
<proteinExistence type="predicted"/>
<dbReference type="RefSeq" id="WP_051266411.1">
    <property type="nucleotide sequence ID" value="NZ_CP028426.1"/>
</dbReference>
<accession>A0ABT7C6T1</accession>
<dbReference type="InterPro" id="IPR009057">
    <property type="entry name" value="Homeodomain-like_sf"/>
</dbReference>
<dbReference type="EMBL" id="PXVD01000007">
    <property type="protein sequence ID" value="MDJ1370813.1"/>
    <property type="molecule type" value="Genomic_DNA"/>
</dbReference>
<keyword evidence="1 2" id="KW-0238">DNA-binding</keyword>
<evidence type="ECO:0000313" key="5">
    <source>
        <dbReference type="Proteomes" id="UP001170379"/>
    </source>
</evidence>
<dbReference type="SUPFAM" id="SSF46689">
    <property type="entry name" value="Homeodomain-like"/>
    <property type="match status" value="1"/>
</dbReference>
<name>A0ABT7C6T1_9MICO</name>
<dbReference type="InterPro" id="IPR001647">
    <property type="entry name" value="HTH_TetR"/>
</dbReference>
<protein>
    <submittedName>
        <fullName evidence="4">TetR/AcrR family transcriptional regulator</fullName>
    </submittedName>
</protein>
<evidence type="ECO:0000256" key="1">
    <source>
        <dbReference type="ARBA" id="ARBA00023125"/>
    </source>
</evidence>
<dbReference type="PANTHER" id="PTHR30055:SF226">
    <property type="entry name" value="HTH-TYPE TRANSCRIPTIONAL REGULATOR PKSA"/>
    <property type="match status" value="1"/>
</dbReference>
<dbReference type="InterPro" id="IPR050109">
    <property type="entry name" value="HTH-type_TetR-like_transc_reg"/>
</dbReference>